<organism evidence="7 8">
    <name type="scientific">Thalassotalea nanhaiensis</name>
    <dbReference type="NCBI Taxonomy" id="3065648"/>
    <lineage>
        <taxon>Bacteria</taxon>
        <taxon>Pseudomonadati</taxon>
        <taxon>Pseudomonadota</taxon>
        <taxon>Gammaproteobacteria</taxon>
        <taxon>Alteromonadales</taxon>
        <taxon>Colwelliaceae</taxon>
        <taxon>Thalassotalea</taxon>
    </lineage>
</organism>
<evidence type="ECO:0000313" key="8">
    <source>
        <dbReference type="Proteomes" id="UP001248581"/>
    </source>
</evidence>
<comment type="subcellular location">
    <subcellularLocation>
        <location evidence="1">Membrane</location>
        <topology evidence="1">Multi-pass membrane protein</topology>
    </subcellularLocation>
</comment>
<evidence type="ECO:0000256" key="3">
    <source>
        <dbReference type="ARBA" id="ARBA00022989"/>
    </source>
</evidence>
<accession>A0ABY9TFM0</accession>
<dbReference type="Proteomes" id="UP001248581">
    <property type="component" value="Chromosome"/>
</dbReference>
<keyword evidence="3 5" id="KW-1133">Transmembrane helix</keyword>
<dbReference type="PANTHER" id="PTHR43066">
    <property type="entry name" value="RHOMBOID-RELATED PROTEIN"/>
    <property type="match status" value="1"/>
</dbReference>
<reference evidence="8" key="1">
    <citation type="submission" date="2023-09" db="EMBL/GenBank/DDBJ databases">
        <authorList>
            <person name="Li S."/>
            <person name="Li X."/>
            <person name="Zhang C."/>
            <person name="Zhao Z."/>
        </authorList>
    </citation>
    <scope>NUCLEOTIDE SEQUENCE [LARGE SCALE GENOMIC DNA]</scope>
    <source>
        <strain evidence="8">SQ345</strain>
    </source>
</reference>
<evidence type="ECO:0000313" key="7">
    <source>
        <dbReference type="EMBL" id="WNC67048.1"/>
    </source>
</evidence>
<protein>
    <submittedName>
        <fullName evidence="7">Rhombosortase</fullName>
        <ecNumber evidence="7">3.4.21.-</ecNumber>
    </submittedName>
</protein>
<keyword evidence="8" id="KW-1185">Reference proteome</keyword>
<dbReference type="EC" id="3.4.21.-" evidence="7"/>
<dbReference type="InterPro" id="IPR035952">
    <property type="entry name" value="Rhomboid-like_sf"/>
</dbReference>
<evidence type="ECO:0000259" key="6">
    <source>
        <dbReference type="Pfam" id="PF01694"/>
    </source>
</evidence>
<keyword evidence="2 5" id="KW-0812">Transmembrane</keyword>
<dbReference type="RefSeq" id="WP_348386212.1">
    <property type="nucleotide sequence ID" value="NZ_CP134146.1"/>
</dbReference>
<feature type="transmembrane region" description="Helical" evidence="5">
    <location>
        <begin position="113"/>
        <end position="132"/>
    </location>
</feature>
<evidence type="ECO:0000256" key="1">
    <source>
        <dbReference type="ARBA" id="ARBA00004141"/>
    </source>
</evidence>
<keyword evidence="7" id="KW-0378">Hydrolase</keyword>
<feature type="transmembrane region" description="Helical" evidence="5">
    <location>
        <begin position="164"/>
        <end position="191"/>
    </location>
</feature>
<sequence>MLKLSLPFNSQAFTIPLSIFVVAVIVYLLPDGITEYLIYDRNKIIDGDYWRFVTGHFAHTNFNHLLLNLAGLTMLWALHGDHYTNKTYSESFLLSAVVCSIGIFYFVPDMTRYVGLSGVLHGIFVWGAICDIQKGWKSGYLLLIGVWGKIIYEQVFGASADVEALINASVAIDAHLWGAIGGLILPIILFIKKLTNNTAT</sequence>
<dbReference type="SUPFAM" id="SSF144091">
    <property type="entry name" value="Rhomboid-like"/>
    <property type="match status" value="1"/>
</dbReference>
<dbReference type="Gene3D" id="1.20.1540.10">
    <property type="entry name" value="Rhomboid-like"/>
    <property type="match status" value="1"/>
</dbReference>
<dbReference type="EMBL" id="CP134146">
    <property type="protein sequence ID" value="WNC67048.1"/>
    <property type="molecule type" value="Genomic_DNA"/>
</dbReference>
<dbReference type="InterPro" id="IPR023826">
    <property type="entry name" value="Rhom-like_SP_proteobac"/>
</dbReference>
<keyword evidence="4 5" id="KW-0472">Membrane</keyword>
<dbReference type="NCBIfam" id="TIGR03902">
    <property type="entry name" value="rhom_GG_sort"/>
    <property type="match status" value="1"/>
</dbReference>
<dbReference type="Pfam" id="PF01694">
    <property type="entry name" value="Rhomboid"/>
    <property type="match status" value="1"/>
</dbReference>
<feature type="transmembrane region" description="Helical" evidence="5">
    <location>
        <begin position="91"/>
        <end position="107"/>
    </location>
</feature>
<dbReference type="GO" id="GO:0016787">
    <property type="term" value="F:hydrolase activity"/>
    <property type="evidence" value="ECO:0007669"/>
    <property type="project" value="UniProtKB-KW"/>
</dbReference>
<gene>
    <name evidence="7" type="primary">rrtA</name>
    <name evidence="7" type="ORF">RI845_10965</name>
</gene>
<evidence type="ECO:0000256" key="5">
    <source>
        <dbReference type="SAM" id="Phobius"/>
    </source>
</evidence>
<proteinExistence type="predicted"/>
<dbReference type="InterPro" id="IPR022764">
    <property type="entry name" value="Peptidase_S54_rhomboid_dom"/>
</dbReference>
<feature type="transmembrane region" description="Helical" evidence="5">
    <location>
        <begin position="12"/>
        <end position="29"/>
    </location>
</feature>
<feature type="transmembrane region" description="Helical" evidence="5">
    <location>
        <begin position="62"/>
        <end position="79"/>
    </location>
</feature>
<evidence type="ECO:0000256" key="4">
    <source>
        <dbReference type="ARBA" id="ARBA00023136"/>
    </source>
</evidence>
<evidence type="ECO:0000256" key="2">
    <source>
        <dbReference type="ARBA" id="ARBA00022692"/>
    </source>
</evidence>
<feature type="domain" description="Peptidase S54 rhomboid" evidence="6">
    <location>
        <begin position="47"/>
        <end position="190"/>
    </location>
</feature>
<name>A0ABY9TFM0_9GAMM</name>